<dbReference type="InterPro" id="IPR026045">
    <property type="entry name" value="Ferric-bd"/>
</dbReference>
<dbReference type="Gene3D" id="3.40.190.10">
    <property type="entry name" value="Periplasmic binding protein-like II"/>
    <property type="match status" value="2"/>
</dbReference>
<proteinExistence type="predicted"/>
<feature type="chain" id="PRO_5013098719" evidence="2">
    <location>
        <begin position="30"/>
        <end position="337"/>
    </location>
</feature>
<feature type="signal peptide" evidence="2">
    <location>
        <begin position="1"/>
        <end position="29"/>
    </location>
</feature>
<comment type="caution">
    <text evidence="3">The sequence shown here is derived from an EMBL/GenBank/DDBJ whole genome shotgun (WGS) entry which is preliminary data.</text>
</comment>
<dbReference type="Pfam" id="PF13343">
    <property type="entry name" value="SBP_bac_6"/>
    <property type="match status" value="1"/>
</dbReference>
<evidence type="ECO:0000313" key="3">
    <source>
        <dbReference type="EMBL" id="OWT64075.1"/>
    </source>
</evidence>
<keyword evidence="1 2" id="KW-0732">Signal</keyword>
<evidence type="ECO:0000313" key="4">
    <source>
        <dbReference type="Proteomes" id="UP000214603"/>
    </source>
</evidence>
<gene>
    <name evidence="3" type="ORF">CEY11_07225</name>
</gene>
<sequence>MLLSKFHKCAAYMLGGVLAGLFISPPAPAAAAESSVVVYTPLKAGPVRQLLQKFTADTGVKFSMVTANTGTLLNRVKAESSHPNGDVLLSLGGANLQTASALIEPYTPPNAKKIRPEFDVHALWTPFSAATVVVAINTKEVPKADRPDSWKALTDPKWKGKIASTQADLSGNAFQALATVLLTQPTEEQGWALYKGLLKNYEFANSAGAVARLVNDGEYPIGILLEDNALDYVRAGGPVVIMYPKEGTSVIPDGMAIIKGAPHQEAARKLINWVLSDNGQQAIVKLLSRRPVTNIDVAPSGAVSLDKIKRVKFDMKYVGSHTDAWVKKWRALNDSLR</sequence>
<dbReference type="PANTHER" id="PTHR30006">
    <property type="entry name" value="THIAMINE-BINDING PERIPLASMIC PROTEIN-RELATED"/>
    <property type="match status" value="1"/>
</dbReference>
<accession>A0A225MS38</accession>
<dbReference type="SUPFAM" id="SSF53850">
    <property type="entry name" value="Periplasmic binding protein-like II"/>
    <property type="match status" value="1"/>
</dbReference>
<dbReference type="PIRSF" id="PIRSF002825">
    <property type="entry name" value="CfbpA"/>
    <property type="match status" value="1"/>
</dbReference>
<reference evidence="4" key="1">
    <citation type="submission" date="2017-06" db="EMBL/GenBank/DDBJ databases">
        <title>Herbaspirillum phytohormonus sp. nov., isolated from the root nodule of Robinia pseudoacacia in lead-zinc mine.</title>
        <authorList>
            <person name="Fan M."/>
            <person name="Lin Y."/>
        </authorList>
    </citation>
    <scope>NUCLEOTIDE SEQUENCE [LARGE SCALE GENOMIC DNA]</scope>
    <source>
        <strain evidence="4">SC-089</strain>
    </source>
</reference>
<evidence type="ECO:0000256" key="2">
    <source>
        <dbReference type="SAM" id="SignalP"/>
    </source>
</evidence>
<name>A0A225MS38_9BURK</name>
<protein>
    <submittedName>
        <fullName evidence="3">ABC transporter substrate-binding protein</fullName>
    </submittedName>
</protein>
<dbReference type="EMBL" id="NJIH01000003">
    <property type="protein sequence ID" value="OWT64075.1"/>
    <property type="molecule type" value="Genomic_DNA"/>
</dbReference>
<dbReference type="RefSeq" id="WP_088602655.1">
    <property type="nucleotide sequence ID" value="NZ_NJIH01000003.1"/>
</dbReference>
<evidence type="ECO:0000256" key="1">
    <source>
        <dbReference type="ARBA" id="ARBA00022729"/>
    </source>
</evidence>
<dbReference type="OrthoDB" id="366726at2"/>
<keyword evidence="4" id="KW-1185">Reference proteome</keyword>
<dbReference type="AlphaFoldDB" id="A0A225MS38"/>
<organism evidence="3 4">
    <name type="scientific">Candidimonas nitroreducens</name>
    <dbReference type="NCBI Taxonomy" id="683354"/>
    <lineage>
        <taxon>Bacteria</taxon>
        <taxon>Pseudomonadati</taxon>
        <taxon>Pseudomonadota</taxon>
        <taxon>Betaproteobacteria</taxon>
        <taxon>Burkholderiales</taxon>
        <taxon>Alcaligenaceae</taxon>
        <taxon>Candidimonas</taxon>
    </lineage>
</organism>
<dbReference type="Proteomes" id="UP000214603">
    <property type="component" value="Unassembled WGS sequence"/>
</dbReference>